<evidence type="ECO:0000256" key="1">
    <source>
        <dbReference type="SAM" id="MobiDB-lite"/>
    </source>
</evidence>
<sequence length="509" mass="55565">MSVPSDLRPPRPGTQFALRILLACVIVLTVAGVAVATTIKRESDIIVGALPEQTAATAKAKEALDDVEPGKPQTMLLVGDDARKGEESGQRSDTMILVRLDSDAKVTSMLSLPRDLIVAGGSNVRLNAAFAGGPDKLIDRLKELLSTPQETFEIHHYVSIRFTAFSAAVNAFGCFYTDVDRRYFNDNNPPVGDTKPYAAIDVKAGYQRLCGEDSLDYVRFRHLDNDVVREARQQHYLSEARGQIATSKLIFEGNRLAKTILKFVDTDIRTSRGLLGVVKLGLGVVGNPTKRIQLDTTDTKEGALQTTPAGLAKAARQFLHPGSPRKVKSSDNDAEPTRTASGRKRRAKRPKTPATLGDGLAAARTNVVNSGIDRDFTAAPIYVPRLVQNGAVYRDNESRGYEIASAGGRAFPWQGYRLVVAVDGSRGGIGQYYGIQGTSWKDPPVLDMTTDEVRLAGRTFRIEYDGARIRRLVWKTPNGTYWVNNSLKNSLTNGEMRAIARSLTPYRGG</sequence>
<dbReference type="NCBIfam" id="TIGR00350">
    <property type="entry name" value="lytR_cpsA_psr"/>
    <property type="match status" value="1"/>
</dbReference>
<feature type="transmembrane region" description="Helical" evidence="2">
    <location>
        <begin position="16"/>
        <end position="36"/>
    </location>
</feature>
<dbReference type="InterPro" id="IPR050922">
    <property type="entry name" value="LytR/CpsA/Psr_CW_biosynth"/>
</dbReference>
<protein>
    <submittedName>
        <fullName evidence="4">Unannotated protein</fullName>
    </submittedName>
</protein>
<dbReference type="EMBL" id="CAFBMK010000001">
    <property type="protein sequence ID" value="CAB4891725.1"/>
    <property type="molecule type" value="Genomic_DNA"/>
</dbReference>
<dbReference type="Gene3D" id="3.40.630.190">
    <property type="entry name" value="LCP protein"/>
    <property type="match status" value="1"/>
</dbReference>
<evidence type="ECO:0000256" key="2">
    <source>
        <dbReference type="SAM" id="Phobius"/>
    </source>
</evidence>
<feature type="compositionally biased region" description="Basic residues" evidence="1">
    <location>
        <begin position="341"/>
        <end position="351"/>
    </location>
</feature>
<feature type="region of interest" description="Disordered" evidence="1">
    <location>
        <begin position="318"/>
        <end position="357"/>
    </location>
</feature>
<evidence type="ECO:0000313" key="4">
    <source>
        <dbReference type="EMBL" id="CAB4891725.1"/>
    </source>
</evidence>
<dbReference type="PANTHER" id="PTHR33392:SF6">
    <property type="entry name" value="POLYISOPRENYL-TEICHOIC ACID--PEPTIDOGLYCAN TEICHOIC ACID TRANSFERASE TAGU"/>
    <property type="match status" value="1"/>
</dbReference>
<reference evidence="4" key="1">
    <citation type="submission" date="2020-05" db="EMBL/GenBank/DDBJ databases">
        <authorList>
            <person name="Chiriac C."/>
            <person name="Salcher M."/>
            <person name="Ghai R."/>
            <person name="Kavagutti S V."/>
        </authorList>
    </citation>
    <scope>NUCLEOTIDE SEQUENCE</scope>
</reference>
<dbReference type="AlphaFoldDB" id="A0A6J7FE69"/>
<feature type="domain" description="Cell envelope-related transcriptional attenuator" evidence="3">
    <location>
        <begin position="91"/>
        <end position="240"/>
    </location>
</feature>
<gene>
    <name evidence="4" type="ORF">UFOPK3564_00033</name>
</gene>
<name>A0A6J7FE69_9ZZZZ</name>
<keyword evidence="2" id="KW-0812">Transmembrane</keyword>
<keyword evidence="2" id="KW-0472">Membrane</keyword>
<keyword evidence="2" id="KW-1133">Transmembrane helix</keyword>
<accession>A0A6J7FE69</accession>
<evidence type="ECO:0000259" key="3">
    <source>
        <dbReference type="Pfam" id="PF03816"/>
    </source>
</evidence>
<organism evidence="4">
    <name type="scientific">freshwater metagenome</name>
    <dbReference type="NCBI Taxonomy" id="449393"/>
    <lineage>
        <taxon>unclassified sequences</taxon>
        <taxon>metagenomes</taxon>
        <taxon>ecological metagenomes</taxon>
    </lineage>
</organism>
<dbReference type="InterPro" id="IPR004474">
    <property type="entry name" value="LytR_CpsA_psr"/>
</dbReference>
<proteinExistence type="predicted"/>
<dbReference type="PANTHER" id="PTHR33392">
    <property type="entry name" value="POLYISOPRENYL-TEICHOIC ACID--PEPTIDOGLYCAN TEICHOIC ACID TRANSFERASE TAGU"/>
    <property type="match status" value="1"/>
</dbReference>
<dbReference type="Pfam" id="PF03816">
    <property type="entry name" value="LytR_cpsA_psr"/>
    <property type="match status" value="1"/>
</dbReference>